<keyword evidence="3 8" id="KW-0808">Transferase</keyword>
<name>A0A0G1M382_9BACT</name>
<dbReference type="PANTHER" id="PTHR22926">
    <property type="entry name" value="PHOSPHO-N-ACETYLMURAMOYL-PENTAPEPTIDE-TRANSFERASE"/>
    <property type="match status" value="1"/>
</dbReference>
<sequence>MIPFLAAAAVSWIVTRWVVKAGKFLRIIDDPAQHKHPKVVHDKPVPRGGGIPIFAALLTVLLFTPPGKQIWGIIIGAAILAVVGFLDDRFKEKISPYLRLGVNILAALAVIGAGIGIAYITNPLGGVVDLSWPRWCIGSHCVWILSDVFALVWLVAMQNIVGWSSGVDGQLPGFVVIAAITIAILGWRFNADFGQWPVITLAAVVAGAYTGFLPWNWYPQKIMPGYGGKSLAGFLLGVLAIMSGAKVGAMLLVLGIPFIDAALVVIKRLREGRSPVWGGNEHLHHYLLKRGWGKRRIALFYWIVAAVMATAALQLNSGWKYFTMATVALVVGGVVLWLQGFLTFSKRPGPDSG</sequence>
<feature type="transmembrane region" description="Helical" evidence="7">
    <location>
        <begin position="98"/>
        <end position="120"/>
    </location>
</feature>
<keyword evidence="4 7" id="KW-0812">Transmembrane</keyword>
<dbReference type="GO" id="GO:0016780">
    <property type="term" value="F:phosphotransferase activity, for other substituted phosphate groups"/>
    <property type="evidence" value="ECO:0007669"/>
    <property type="project" value="InterPro"/>
</dbReference>
<feature type="transmembrane region" description="Helical" evidence="7">
    <location>
        <begin position="132"/>
        <end position="156"/>
    </location>
</feature>
<dbReference type="Proteomes" id="UP000034264">
    <property type="component" value="Unassembled WGS sequence"/>
</dbReference>
<evidence type="ECO:0000256" key="5">
    <source>
        <dbReference type="ARBA" id="ARBA00022989"/>
    </source>
</evidence>
<dbReference type="InterPro" id="IPR000715">
    <property type="entry name" value="Glycosyl_transferase_4"/>
</dbReference>
<feature type="transmembrane region" description="Helical" evidence="7">
    <location>
        <begin position="196"/>
        <end position="215"/>
    </location>
</feature>
<gene>
    <name evidence="8" type="ORF">UX05_C0011G0018</name>
</gene>
<comment type="subcellular location">
    <subcellularLocation>
        <location evidence="1">Cell membrane</location>
        <topology evidence="1">Multi-pass membrane protein</topology>
    </subcellularLocation>
</comment>
<dbReference type="GO" id="GO:0044038">
    <property type="term" value="P:cell wall macromolecule biosynthetic process"/>
    <property type="evidence" value="ECO:0007669"/>
    <property type="project" value="TreeGrafter"/>
</dbReference>
<keyword evidence="6 7" id="KW-0472">Membrane</keyword>
<feature type="transmembrane region" description="Helical" evidence="7">
    <location>
        <begin position="321"/>
        <end position="344"/>
    </location>
</feature>
<evidence type="ECO:0000256" key="7">
    <source>
        <dbReference type="SAM" id="Phobius"/>
    </source>
</evidence>
<keyword evidence="5 7" id="KW-1133">Transmembrane helix</keyword>
<accession>A0A0G1M382</accession>
<dbReference type="EMBL" id="LCKS01000011">
    <property type="protein sequence ID" value="KKU02552.1"/>
    <property type="molecule type" value="Genomic_DNA"/>
</dbReference>
<evidence type="ECO:0000256" key="1">
    <source>
        <dbReference type="ARBA" id="ARBA00004651"/>
    </source>
</evidence>
<evidence type="ECO:0000256" key="3">
    <source>
        <dbReference type="ARBA" id="ARBA00022679"/>
    </source>
</evidence>
<comment type="caution">
    <text evidence="8">The sequence shown here is derived from an EMBL/GenBank/DDBJ whole genome shotgun (WGS) entry which is preliminary data.</text>
</comment>
<dbReference type="Pfam" id="PF00953">
    <property type="entry name" value="Glycos_transf_4"/>
    <property type="match status" value="1"/>
</dbReference>
<dbReference type="AlphaFoldDB" id="A0A0G1M382"/>
<feature type="transmembrane region" description="Helical" evidence="7">
    <location>
        <begin position="297"/>
        <end position="315"/>
    </location>
</feature>
<feature type="transmembrane region" description="Helical" evidence="7">
    <location>
        <begin position="70"/>
        <end position="86"/>
    </location>
</feature>
<dbReference type="GO" id="GO:0071555">
    <property type="term" value="P:cell wall organization"/>
    <property type="evidence" value="ECO:0007669"/>
    <property type="project" value="TreeGrafter"/>
</dbReference>
<evidence type="ECO:0000313" key="8">
    <source>
        <dbReference type="EMBL" id="KKU02552.1"/>
    </source>
</evidence>
<reference evidence="8 9" key="1">
    <citation type="journal article" date="2015" name="Nature">
        <title>rRNA introns, odd ribosomes, and small enigmatic genomes across a large radiation of phyla.</title>
        <authorList>
            <person name="Brown C.T."/>
            <person name="Hug L.A."/>
            <person name="Thomas B.C."/>
            <person name="Sharon I."/>
            <person name="Castelle C.J."/>
            <person name="Singh A."/>
            <person name="Wilkins M.J."/>
            <person name="Williams K.H."/>
            <person name="Banfield J.F."/>
        </authorList>
    </citation>
    <scope>NUCLEOTIDE SEQUENCE [LARGE SCALE GENOMIC DNA]</scope>
</reference>
<feature type="transmembrane region" description="Helical" evidence="7">
    <location>
        <begin position="235"/>
        <end position="266"/>
    </location>
</feature>
<organism evidence="8 9">
    <name type="scientific">Candidatus Amesbacteria bacterium GW2011_GWC2_45_19</name>
    <dbReference type="NCBI Taxonomy" id="1618366"/>
    <lineage>
        <taxon>Bacteria</taxon>
        <taxon>Candidatus Amesiibacteriota</taxon>
    </lineage>
</organism>
<evidence type="ECO:0000313" key="9">
    <source>
        <dbReference type="Proteomes" id="UP000034264"/>
    </source>
</evidence>
<dbReference type="GO" id="GO:0009103">
    <property type="term" value="P:lipopolysaccharide biosynthetic process"/>
    <property type="evidence" value="ECO:0007669"/>
    <property type="project" value="TreeGrafter"/>
</dbReference>
<keyword evidence="2" id="KW-1003">Cell membrane</keyword>
<dbReference type="GO" id="GO:0005886">
    <property type="term" value="C:plasma membrane"/>
    <property type="evidence" value="ECO:0007669"/>
    <property type="project" value="UniProtKB-SubCell"/>
</dbReference>
<dbReference type="CDD" id="cd06853">
    <property type="entry name" value="GT_WecA_like"/>
    <property type="match status" value="1"/>
</dbReference>
<evidence type="ECO:0000256" key="6">
    <source>
        <dbReference type="ARBA" id="ARBA00023136"/>
    </source>
</evidence>
<protein>
    <submittedName>
        <fullName evidence="8">Glycosyl transferase, family 4</fullName>
    </submittedName>
</protein>
<dbReference type="PANTHER" id="PTHR22926:SF3">
    <property type="entry name" value="UNDECAPRENYL-PHOSPHATE ALPHA-N-ACETYLGLUCOSAMINYL 1-PHOSPHATE TRANSFERASE"/>
    <property type="match status" value="1"/>
</dbReference>
<evidence type="ECO:0000256" key="4">
    <source>
        <dbReference type="ARBA" id="ARBA00022692"/>
    </source>
</evidence>
<proteinExistence type="predicted"/>
<feature type="transmembrane region" description="Helical" evidence="7">
    <location>
        <begin position="171"/>
        <end position="189"/>
    </location>
</feature>
<evidence type="ECO:0000256" key="2">
    <source>
        <dbReference type="ARBA" id="ARBA00022475"/>
    </source>
</evidence>
<feature type="transmembrane region" description="Helical" evidence="7">
    <location>
        <begin position="45"/>
        <end position="63"/>
    </location>
</feature>